<sequence>MFIADVFDGPRQRRSLRSAFCSPNARVEGLQLVTIDRALAGYRPDLTF</sequence>
<proteinExistence type="predicted"/>
<dbReference type="AlphaFoldDB" id="A0A1G4RBD2"/>
<dbReference type="Proteomes" id="UP000199542">
    <property type="component" value="Unassembled WGS sequence"/>
</dbReference>
<evidence type="ECO:0000313" key="1">
    <source>
        <dbReference type="EMBL" id="SCW54202.1"/>
    </source>
</evidence>
<gene>
    <name evidence="1" type="ORF">SAMN02927900_02422</name>
</gene>
<name>A0A1G4RBD2_9HYPH</name>
<evidence type="ECO:0000313" key="2">
    <source>
        <dbReference type="Proteomes" id="UP000199542"/>
    </source>
</evidence>
<dbReference type="EMBL" id="FMTM01000003">
    <property type="protein sequence ID" value="SCW54202.1"/>
    <property type="molecule type" value="Genomic_DNA"/>
</dbReference>
<reference evidence="1 2" key="1">
    <citation type="submission" date="2016-10" db="EMBL/GenBank/DDBJ databases">
        <authorList>
            <person name="de Groot N.N."/>
        </authorList>
    </citation>
    <scope>NUCLEOTIDE SEQUENCE [LARGE SCALE GENOMIC DNA]</scope>
    <source>
        <strain evidence="1 2">CGMCC 1.3401</strain>
    </source>
</reference>
<organism evidence="1 2">
    <name type="scientific">Rhizobium mongolense subsp. loessense</name>
    <dbReference type="NCBI Taxonomy" id="158890"/>
    <lineage>
        <taxon>Bacteria</taxon>
        <taxon>Pseudomonadati</taxon>
        <taxon>Pseudomonadota</taxon>
        <taxon>Alphaproteobacteria</taxon>
        <taxon>Hyphomicrobiales</taxon>
        <taxon>Rhizobiaceae</taxon>
        <taxon>Rhizobium/Agrobacterium group</taxon>
        <taxon>Rhizobium</taxon>
    </lineage>
</organism>
<accession>A0A1G4RBD2</accession>
<protein>
    <submittedName>
        <fullName evidence="1">Uncharacterized protein</fullName>
    </submittedName>
</protein>